<evidence type="ECO:0000313" key="4">
    <source>
        <dbReference type="EMBL" id="AUW46049.1"/>
    </source>
</evidence>
<accession>A0A2K9ZCT9</accession>
<organism evidence="4 5">
    <name type="scientific">Rhizobium leguminosarum</name>
    <dbReference type="NCBI Taxonomy" id="384"/>
    <lineage>
        <taxon>Bacteria</taxon>
        <taxon>Pseudomonadati</taxon>
        <taxon>Pseudomonadota</taxon>
        <taxon>Alphaproteobacteria</taxon>
        <taxon>Hyphomicrobiales</taxon>
        <taxon>Rhizobiaceae</taxon>
        <taxon>Rhizobium/Agrobacterium group</taxon>
        <taxon>Rhizobium</taxon>
    </lineage>
</organism>
<dbReference type="PANTHER" id="PTHR43877">
    <property type="entry name" value="AMINOALKYLPHOSPHONATE N-ACETYLTRANSFERASE-RELATED-RELATED"/>
    <property type="match status" value="1"/>
</dbReference>
<dbReference type="InterPro" id="IPR050832">
    <property type="entry name" value="Bact_Acetyltransf"/>
</dbReference>
<name>A0A2K9ZCT9_RHILE</name>
<keyword evidence="1 4" id="KW-0808">Transferase</keyword>
<dbReference type="Proteomes" id="UP000238523">
    <property type="component" value="Plasmid pRLN1"/>
</dbReference>
<evidence type="ECO:0000256" key="2">
    <source>
        <dbReference type="ARBA" id="ARBA00023315"/>
    </source>
</evidence>
<dbReference type="PROSITE" id="PS51186">
    <property type="entry name" value="GNAT"/>
    <property type="match status" value="1"/>
</dbReference>
<dbReference type="GO" id="GO:0016747">
    <property type="term" value="F:acyltransferase activity, transferring groups other than amino-acyl groups"/>
    <property type="evidence" value="ECO:0007669"/>
    <property type="project" value="InterPro"/>
</dbReference>
<feature type="domain" description="N-acetyltransferase" evidence="3">
    <location>
        <begin position="37"/>
        <end position="186"/>
    </location>
</feature>
<dbReference type="CDD" id="cd04301">
    <property type="entry name" value="NAT_SF"/>
    <property type="match status" value="1"/>
</dbReference>
<dbReference type="PANTHER" id="PTHR43877:SF2">
    <property type="entry name" value="AMINOALKYLPHOSPHONATE N-ACETYLTRANSFERASE-RELATED"/>
    <property type="match status" value="1"/>
</dbReference>
<dbReference type="EMBL" id="CP025013">
    <property type="protein sequence ID" value="AUW46049.1"/>
    <property type="molecule type" value="Genomic_DNA"/>
</dbReference>
<evidence type="ECO:0000256" key="1">
    <source>
        <dbReference type="ARBA" id="ARBA00022679"/>
    </source>
</evidence>
<keyword evidence="4" id="KW-0614">Plasmid</keyword>
<protein>
    <submittedName>
        <fullName evidence="4">GCN5 family acetyltransferase</fullName>
    </submittedName>
</protein>
<sequence length="238" mass="25908">MLTMLGAPDELQDIFLKPHPERGQTFIGGAFMTDIVVRSSLLEPAAQPLIDGLVSEYDGRYGAASRGGARAEIFRYPVSLFSSPLGDFLLLQRDGETVAGGAFMSHDDETAEMKRIWTHPNLRRQGLARAIVLALEESAAQLGYTRSYLSTGFRQPEAVALYLSLGYRPLFDTSADPSLYRSLPFEKHIGEKAGQVGTTPIYPPAASFEEATARVTALKTGQEAKIRDRLSSHDASAA</sequence>
<geneLocation type="plasmid" evidence="5">
    <name>prln1</name>
</geneLocation>
<gene>
    <name evidence="4" type="ORF">CUJ84_pRLN1000591</name>
</gene>
<dbReference type="InterPro" id="IPR016181">
    <property type="entry name" value="Acyl_CoA_acyltransferase"/>
</dbReference>
<proteinExistence type="predicted"/>
<keyword evidence="2" id="KW-0012">Acyltransferase</keyword>
<evidence type="ECO:0000259" key="3">
    <source>
        <dbReference type="PROSITE" id="PS51186"/>
    </source>
</evidence>
<reference evidence="4 5" key="1">
    <citation type="submission" date="2017-11" db="EMBL/GenBank/DDBJ databases">
        <title>Complete genome of Rhizobium leguminosarum Norway, an ineffective micro-symbiont.</title>
        <authorList>
            <person name="Hoffrichter A."/>
            <person name="Liang J."/>
            <person name="Brachmann A."/>
            <person name="Marin M."/>
        </authorList>
    </citation>
    <scope>NUCLEOTIDE SEQUENCE [LARGE SCALE GENOMIC DNA]</scope>
    <source>
        <strain evidence="4 5">Norway</strain>
        <plasmid evidence="5">Plasmid prln1</plasmid>
    </source>
</reference>
<dbReference type="Pfam" id="PF00583">
    <property type="entry name" value="Acetyltransf_1"/>
    <property type="match status" value="1"/>
</dbReference>
<dbReference type="Gene3D" id="3.40.630.30">
    <property type="match status" value="1"/>
</dbReference>
<dbReference type="SUPFAM" id="SSF55729">
    <property type="entry name" value="Acyl-CoA N-acyltransferases (Nat)"/>
    <property type="match status" value="1"/>
</dbReference>
<dbReference type="AlphaFoldDB" id="A0A2K9ZCT9"/>
<dbReference type="InterPro" id="IPR000182">
    <property type="entry name" value="GNAT_dom"/>
</dbReference>
<evidence type="ECO:0000313" key="5">
    <source>
        <dbReference type="Proteomes" id="UP000238523"/>
    </source>
</evidence>